<evidence type="ECO:0000313" key="1">
    <source>
        <dbReference type="EMBL" id="QHT97798.1"/>
    </source>
</evidence>
<protein>
    <submittedName>
        <fullName evidence="1">Uncharacterized protein</fullName>
    </submittedName>
</protein>
<name>A0A6C0IWY3_9ZZZZ</name>
<reference evidence="1" key="1">
    <citation type="journal article" date="2020" name="Nature">
        <title>Giant virus diversity and host interactions through global metagenomics.</title>
        <authorList>
            <person name="Schulz F."/>
            <person name="Roux S."/>
            <person name="Paez-Espino D."/>
            <person name="Jungbluth S."/>
            <person name="Walsh D.A."/>
            <person name="Denef V.J."/>
            <person name="McMahon K.D."/>
            <person name="Konstantinidis K.T."/>
            <person name="Eloe-Fadrosh E.A."/>
            <person name="Kyrpides N.C."/>
            <person name="Woyke T."/>
        </authorList>
    </citation>
    <scope>NUCLEOTIDE SEQUENCE</scope>
    <source>
        <strain evidence="1">GVMAG-M-3300025572-1</strain>
    </source>
</reference>
<accession>A0A6C0IWY3</accession>
<proteinExistence type="predicted"/>
<sequence>MSALAISQSAVKRKTIWPTPKTFFNDSLDRLFNNPDECLGYDLQREPRWGRLEE</sequence>
<dbReference type="AlphaFoldDB" id="A0A6C0IWY3"/>
<dbReference type="EMBL" id="MN740283">
    <property type="protein sequence ID" value="QHT97798.1"/>
    <property type="molecule type" value="Genomic_DNA"/>
</dbReference>
<organism evidence="1">
    <name type="scientific">viral metagenome</name>
    <dbReference type="NCBI Taxonomy" id="1070528"/>
    <lineage>
        <taxon>unclassified sequences</taxon>
        <taxon>metagenomes</taxon>
        <taxon>organismal metagenomes</taxon>
    </lineage>
</organism>